<dbReference type="EC" id="2.1.1.37" evidence="1"/>
<gene>
    <name evidence="7" type="ORF">DSOL_3272</name>
</gene>
<dbReference type="EMBL" id="MLBF01000028">
    <property type="protein sequence ID" value="OLN29932.1"/>
    <property type="molecule type" value="Genomic_DNA"/>
</dbReference>
<dbReference type="PROSITE" id="PS51679">
    <property type="entry name" value="SAM_MT_C5"/>
    <property type="match status" value="1"/>
</dbReference>
<evidence type="ECO:0000256" key="2">
    <source>
        <dbReference type="ARBA" id="ARBA00022603"/>
    </source>
</evidence>
<dbReference type="GO" id="GO:0044027">
    <property type="term" value="P:negative regulation of gene expression via chromosomal CpG island methylation"/>
    <property type="evidence" value="ECO:0007669"/>
    <property type="project" value="TreeGrafter"/>
</dbReference>
<dbReference type="GO" id="GO:0003886">
    <property type="term" value="F:DNA (cytosine-5-)-methyltransferase activity"/>
    <property type="evidence" value="ECO:0007669"/>
    <property type="project" value="UniProtKB-EC"/>
</dbReference>
<feature type="active site" evidence="6">
    <location>
        <position position="116"/>
    </location>
</feature>
<dbReference type="Pfam" id="PF00145">
    <property type="entry name" value="DNA_methylase"/>
    <property type="match status" value="1"/>
</dbReference>
<sequence>MITKSFEVQQCQWKVLQLFSGSGGATLGFQRAKVNWRGMQGSFKTLAGIDVDPRACENYEYLTGSKAVCMDLFDKRDYVAFHGHEPLSNWHEANPEDLIKTTNGEYPDLVFLSPPCKGFSALLSQKTSETERYQALNRLVVRGIFLTLEAFKDDLPAFFFLENVPRILTRGKKLLHTITRMLESYGYVVNGRSHDLGEIAGLAQHRKRYLLVARNPRKISTFLYQPPKQRIKSIGEILAKVPLPDDLASGPLHRLPRLQWKTWVRLALIPAGGDWRDLEEIAPEQYRLEYVPRGSGPFGVLDWEGPAATVIGKASVKGSNAAAIADPRLKPREGRHACVYQVVEWDEPAKTVTGTRFGSGASAISDPRTGFKDNTHHIVYKVNKWGDEANTVTGAYRPNNGAMSIEDPRMSCSPRSGTMGVTSWNEPAKTVIGAGDIHAGSAAIADPRIPKDNETLDPPPIIISLDGTWHRPLTTLELAAIQGLPLMVNGKPLQFSGNSDAVWREQIGNMVPPDAGQVMAEQALYAFMASAEGVWTMAAEGIWVAPEGDMHDHEPLNQL</sequence>
<reference evidence="7 8" key="1">
    <citation type="submission" date="2016-09" db="EMBL/GenBank/DDBJ databases">
        <title>Complete genome of Desulfosporosinus sp. OL.</title>
        <authorList>
            <person name="Mardanov A."/>
            <person name="Beletsky A."/>
            <person name="Panova A."/>
            <person name="Karnachuk O."/>
            <person name="Ravin N."/>
        </authorList>
    </citation>
    <scope>NUCLEOTIDE SEQUENCE [LARGE SCALE GENOMIC DNA]</scope>
    <source>
        <strain evidence="7 8">OL</strain>
    </source>
</reference>
<evidence type="ECO:0000256" key="1">
    <source>
        <dbReference type="ARBA" id="ARBA00011975"/>
    </source>
</evidence>
<proteinExistence type="inferred from homology"/>
<evidence type="ECO:0000313" key="8">
    <source>
        <dbReference type="Proteomes" id="UP000186102"/>
    </source>
</evidence>
<keyword evidence="2 6" id="KW-0489">Methyltransferase</keyword>
<evidence type="ECO:0000256" key="3">
    <source>
        <dbReference type="ARBA" id="ARBA00022679"/>
    </source>
</evidence>
<keyword evidence="4 6" id="KW-0949">S-adenosyl-L-methionine</keyword>
<dbReference type="GO" id="GO:0009307">
    <property type="term" value="P:DNA restriction-modification system"/>
    <property type="evidence" value="ECO:0007669"/>
    <property type="project" value="UniProtKB-KW"/>
</dbReference>
<dbReference type="STRING" id="1888891.DSOL_3272"/>
<protein>
    <recommendedName>
        <fullName evidence="1">DNA (cytosine-5-)-methyltransferase</fullName>
        <ecNumber evidence="1">2.1.1.37</ecNumber>
    </recommendedName>
</protein>
<dbReference type="AlphaFoldDB" id="A0A1Q8QRK2"/>
<dbReference type="Gene3D" id="3.40.50.150">
    <property type="entry name" value="Vaccinia Virus protein VP39"/>
    <property type="match status" value="1"/>
</dbReference>
<dbReference type="PRINTS" id="PR00105">
    <property type="entry name" value="C5METTRFRASE"/>
</dbReference>
<name>A0A1Q8QRK2_9FIRM</name>
<accession>A0A1Q8QRK2</accession>
<dbReference type="RefSeq" id="WP_235838849.1">
    <property type="nucleotide sequence ID" value="NZ_MLBF01000028.1"/>
</dbReference>
<dbReference type="GO" id="GO:0003677">
    <property type="term" value="F:DNA binding"/>
    <property type="evidence" value="ECO:0007669"/>
    <property type="project" value="TreeGrafter"/>
</dbReference>
<dbReference type="PANTHER" id="PTHR10629">
    <property type="entry name" value="CYTOSINE-SPECIFIC METHYLTRANSFERASE"/>
    <property type="match status" value="1"/>
</dbReference>
<keyword evidence="8" id="KW-1185">Reference proteome</keyword>
<evidence type="ECO:0000256" key="6">
    <source>
        <dbReference type="PROSITE-ProRule" id="PRU01016"/>
    </source>
</evidence>
<organism evidence="7 8">
    <name type="scientific">Desulfosporosinus metallidurans</name>
    <dbReference type="NCBI Taxonomy" id="1888891"/>
    <lineage>
        <taxon>Bacteria</taxon>
        <taxon>Bacillati</taxon>
        <taxon>Bacillota</taxon>
        <taxon>Clostridia</taxon>
        <taxon>Eubacteriales</taxon>
        <taxon>Desulfitobacteriaceae</taxon>
        <taxon>Desulfosporosinus</taxon>
    </lineage>
</organism>
<evidence type="ECO:0000256" key="4">
    <source>
        <dbReference type="ARBA" id="ARBA00022691"/>
    </source>
</evidence>
<keyword evidence="5" id="KW-0680">Restriction system</keyword>
<dbReference type="InterPro" id="IPR001525">
    <property type="entry name" value="C5_MeTfrase"/>
</dbReference>
<comment type="caution">
    <text evidence="7">The sequence shown here is derived from an EMBL/GenBank/DDBJ whole genome shotgun (WGS) entry which is preliminary data.</text>
</comment>
<dbReference type="Gene3D" id="3.90.120.10">
    <property type="entry name" value="DNA Methylase, subunit A, domain 2"/>
    <property type="match status" value="1"/>
</dbReference>
<evidence type="ECO:0000256" key="5">
    <source>
        <dbReference type="ARBA" id="ARBA00022747"/>
    </source>
</evidence>
<dbReference type="InterPro" id="IPR050390">
    <property type="entry name" value="C5-Methyltransferase"/>
</dbReference>
<comment type="similarity">
    <text evidence="6">Belongs to the class I-like SAM-binding methyltransferase superfamily. C5-methyltransferase family.</text>
</comment>
<keyword evidence="3 6" id="KW-0808">Transferase</keyword>
<dbReference type="PANTHER" id="PTHR10629:SF52">
    <property type="entry name" value="DNA (CYTOSINE-5)-METHYLTRANSFERASE 1"/>
    <property type="match status" value="1"/>
</dbReference>
<dbReference type="GO" id="GO:0032259">
    <property type="term" value="P:methylation"/>
    <property type="evidence" value="ECO:0007669"/>
    <property type="project" value="UniProtKB-KW"/>
</dbReference>
<dbReference type="SUPFAM" id="SSF53335">
    <property type="entry name" value="S-adenosyl-L-methionine-dependent methyltransferases"/>
    <property type="match status" value="1"/>
</dbReference>
<evidence type="ECO:0000313" key="7">
    <source>
        <dbReference type="EMBL" id="OLN29932.1"/>
    </source>
</evidence>
<dbReference type="InterPro" id="IPR029063">
    <property type="entry name" value="SAM-dependent_MTases_sf"/>
</dbReference>
<dbReference type="Proteomes" id="UP000186102">
    <property type="component" value="Unassembled WGS sequence"/>
</dbReference>